<keyword evidence="3" id="KW-1185">Reference proteome</keyword>
<dbReference type="EMBL" id="CBXF010000090">
    <property type="protein sequence ID" value="CDL83496.1"/>
    <property type="molecule type" value="Genomic_DNA"/>
</dbReference>
<dbReference type="AlphaFoldDB" id="W1J0W7"/>
<dbReference type="STRING" id="1427518.XSR1_310043"/>
<organism evidence="2 3">
    <name type="scientific">Xenorhabdus szentirmaii DSM 16338</name>
    <dbReference type="NCBI Taxonomy" id="1427518"/>
    <lineage>
        <taxon>Bacteria</taxon>
        <taxon>Pseudomonadati</taxon>
        <taxon>Pseudomonadota</taxon>
        <taxon>Gammaproteobacteria</taxon>
        <taxon>Enterobacterales</taxon>
        <taxon>Morganellaceae</taxon>
        <taxon>Xenorhabdus</taxon>
    </lineage>
</organism>
<feature type="compositionally biased region" description="Polar residues" evidence="1">
    <location>
        <begin position="1"/>
        <end position="16"/>
    </location>
</feature>
<feature type="region of interest" description="Disordered" evidence="1">
    <location>
        <begin position="1"/>
        <end position="21"/>
    </location>
</feature>
<name>W1J0W7_9GAMM</name>
<dbReference type="Proteomes" id="UP000019202">
    <property type="component" value="Unassembled WGS sequence"/>
</dbReference>
<sequence length="62" mass="7248">MCLSQTNIPNVTSPTMAINPPQKEKPYFKGCSIQRIEFYDTNHACQRYNQEAKKAIYGWHKK</sequence>
<evidence type="ECO:0000256" key="1">
    <source>
        <dbReference type="SAM" id="MobiDB-lite"/>
    </source>
</evidence>
<evidence type="ECO:0000313" key="2">
    <source>
        <dbReference type="EMBL" id="CDL83496.1"/>
    </source>
</evidence>
<accession>W1J0W7</accession>
<reference evidence="2" key="1">
    <citation type="submission" date="2013-11" db="EMBL/GenBank/DDBJ databases">
        <title>Draft genome sequence and annotation of the entomopathogenic bacteria, Xenorhabdus cabanillasi strain JM26 and Xenorhabdus szentirmai strain DSM 16338.</title>
        <authorList>
            <person name="Gualtieri M."/>
            <person name="Ogier J.C."/>
            <person name="Pages S."/>
            <person name="Givaudan A."/>
            <person name="Gaudriault S."/>
        </authorList>
    </citation>
    <scope>NUCLEOTIDE SEQUENCE [LARGE SCALE GENOMIC DNA]</scope>
    <source>
        <strain evidence="2">DSM 16338</strain>
    </source>
</reference>
<comment type="caution">
    <text evidence="2">The sequence shown here is derived from an EMBL/GenBank/DDBJ whole genome shotgun (WGS) entry which is preliminary data.</text>
</comment>
<gene>
    <name evidence="2" type="ORF">XSR1_310043</name>
</gene>
<protein>
    <submittedName>
        <fullName evidence="2">Uncharacterized protein</fullName>
    </submittedName>
</protein>
<evidence type="ECO:0000313" key="3">
    <source>
        <dbReference type="Proteomes" id="UP000019202"/>
    </source>
</evidence>
<proteinExistence type="predicted"/>